<comment type="caution">
    <text evidence="1">The sequence shown here is derived from an EMBL/GenBank/DDBJ whole genome shotgun (WGS) entry which is preliminary data.</text>
</comment>
<proteinExistence type="predicted"/>
<dbReference type="EMBL" id="CM023482">
    <property type="protein sequence ID" value="KAH6938061.1"/>
    <property type="molecule type" value="Genomic_DNA"/>
</dbReference>
<accession>A0ACB7SVU1</accession>
<sequence length="457" mass="49932">MPPEIRSYVTQNEMKGWLQAKDLAELAANFDESMLQSTSYSEATAKERPHIQQGRQNYARDLRPDRMRCFSCRQPGHLRRECEGRYGRDPRKPEVFRIAALNEQPREISSLAWRSEKPLTNSVSTGDNQVQIFVGEGVCTARIDSGADITVIRAGKVPKEFRGRSGDRMKLTGPFGNTITADVMYLPLGLPCPSGNTQLVSLLCAVTPELATSADVLLTPRDYASLCLGKSRSERNLDGRVCSLVERAAEQEVILTSRNGLDTATTFCDDNKARNAIGEEPNKGGEDDVCCEATLQPSHASEDSGDNKISEQEADPASDYGEQAGVAKVVTAGHPAHVGSSGEKERLIPLTASAFSKKRMHDELSAEARHVFDAVTQTAPFLCSRKGIGGSLCRGREGNERPVAVCSRGQAPALEKRVCENALVKSSEDFLRAESMAKCYLQRGKDDVFIDVPFKSA</sequence>
<evidence type="ECO:0000313" key="2">
    <source>
        <dbReference type="Proteomes" id="UP000821845"/>
    </source>
</evidence>
<gene>
    <name evidence="1" type="ORF">HPB50_006639</name>
</gene>
<protein>
    <submittedName>
        <fullName evidence="1">Uncharacterized protein</fullName>
    </submittedName>
</protein>
<dbReference type="Proteomes" id="UP000821845">
    <property type="component" value="Chromosome 2"/>
</dbReference>
<reference evidence="1" key="1">
    <citation type="submission" date="2020-05" db="EMBL/GenBank/DDBJ databases">
        <title>Large-scale comparative analyses of tick genomes elucidate their genetic diversity and vector capacities.</title>
        <authorList>
            <person name="Jia N."/>
            <person name="Wang J."/>
            <person name="Shi W."/>
            <person name="Du L."/>
            <person name="Sun Y."/>
            <person name="Zhan W."/>
            <person name="Jiang J."/>
            <person name="Wang Q."/>
            <person name="Zhang B."/>
            <person name="Ji P."/>
            <person name="Sakyi L.B."/>
            <person name="Cui X."/>
            <person name="Yuan T."/>
            <person name="Jiang B."/>
            <person name="Yang W."/>
            <person name="Lam T.T.-Y."/>
            <person name="Chang Q."/>
            <person name="Ding S."/>
            <person name="Wang X."/>
            <person name="Zhu J."/>
            <person name="Ruan X."/>
            <person name="Zhao L."/>
            <person name="Wei J."/>
            <person name="Que T."/>
            <person name="Du C."/>
            <person name="Cheng J."/>
            <person name="Dai P."/>
            <person name="Han X."/>
            <person name="Huang E."/>
            <person name="Gao Y."/>
            <person name="Liu J."/>
            <person name="Shao H."/>
            <person name="Ye R."/>
            <person name="Li L."/>
            <person name="Wei W."/>
            <person name="Wang X."/>
            <person name="Wang C."/>
            <person name="Yang T."/>
            <person name="Huo Q."/>
            <person name="Li W."/>
            <person name="Guo W."/>
            <person name="Chen H."/>
            <person name="Zhou L."/>
            <person name="Ni X."/>
            <person name="Tian J."/>
            <person name="Zhou Y."/>
            <person name="Sheng Y."/>
            <person name="Liu T."/>
            <person name="Pan Y."/>
            <person name="Xia L."/>
            <person name="Li J."/>
            <person name="Zhao F."/>
            <person name="Cao W."/>
        </authorList>
    </citation>
    <scope>NUCLEOTIDE SEQUENCE</scope>
    <source>
        <strain evidence="1">Hyas-2018</strain>
    </source>
</reference>
<evidence type="ECO:0000313" key="1">
    <source>
        <dbReference type="EMBL" id="KAH6938061.1"/>
    </source>
</evidence>
<organism evidence="1 2">
    <name type="scientific">Hyalomma asiaticum</name>
    <name type="common">Tick</name>
    <dbReference type="NCBI Taxonomy" id="266040"/>
    <lineage>
        <taxon>Eukaryota</taxon>
        <taxon>Metazoa</taxon>
        <taxon>Ecdysozoa</taxon>
        <taxon>Arthropoda</taxon>
        <taxon>Chelicerata</taxon>
        <taxon>Arachnida</taxon>
        <taxon>Acari</taxon>
        <taxon>Parasitiformes</taxon>
        <taxon>Ixodida</taxon>
        <taxon>Ixodoidea</taxon>
        <taxon>Ixodidae</taxon>
        <taxon>Hyalomminae</taxon>
        <taxon>Hyalomma</taxon>
    </lineage>
</organism>
<keyword evidence="2" id="KW-1185">Reference proteome</keyword>
<name>A0ACB7SVU1_HYAAI</name>